<feature type="compositionally biased region" description="Polar residues" evidence="1">
    <location>
        <begin position="103"/>
        <end position="121"/>
    </location>
</feature>
<dbReference type="Proteomes" id="UP000186309">
    <property type="component" value="Chromosome"/>
</dbReference>
<organism evidence="2 3">
    <name type="scientific">Paludisphaera borealis</name>
    <dbReference type="NCBI Taxonomy" id="1387353"/>
    <lineage>
        <taxon>Bacteria</taxon>
        <taxon>Pseudomonadati</taxon>
        <taxon>Planctomycetota</taxon>
        <taxon>Planctomycetia</taxon>
        <taxon>Isosphaerales</taxon>
        <taxon>Isosphaeraceae</taxon>
        <taxon>Paludisphaera</taxon>
    </lineage>
</organism>
<accession>A0A1U7CI83</accession>
<reference evidence="3" key="1">
    <citation type="submission" date="2016-12" db="EMBL/GenBank/DDBJ databases">
        <title>Comparative genomics of four Isosphaeraceae planctomycetes: a common pool of plasmids and glycoside hydrolase genes.</title>
        <authorList>
            <person name="Ivanova A."/>
        </authorList>
    </citation>
    <scope>NUCLEOTIDE SEQUENCE [LARGE SCALE GENOMIC DNA]</scope>
    <source>
        <strain evidence="3">PX4</strain>
    </source>
</reference>
<dbReference type="OrthoDB" id="304085at2"/>
<feature type="region of interest" description="Disordered" evidence="1">
    <location>
        <begin position="70"/>
        <end position="127"/>
    </location>
</feature>
<protein>
    <submittedName>
        <fullName evidence="2">Uncharacterized protein</fullName>
    </submittedName>
</protein>
<evidence type="ECO:0000256" key="1">
    <source>
        <dbReference type="SAM" id="MobiDB-lite"/>
    </source>
</evidence>
<proteinExistence type="predicted"/>
<keyword evidence="3" id="KW-1185">Reference proteome</keyword>
<gene>
    <name evidence="2" type="ORF">BSF38_00037</name>
</gene>
<dbReference type="KEGG" id="pbor:BSF38_00037"/>
<dbReference type="AlphaFoldDB" id="A0A1U7CI83"/>
<name>A0A1U7CI83_9BACT</name>
<dbReference type="STRING" id="1387353.BSF38_00037"/>
<dbReference type="RefSeq" id="WP_145951900.1">
    <property type="nucleotide sequence ID" value="NZ_CP019082.1"/>
</dbReference>
<evidence type="ECO:0000313" key="2">
    <source>
        <dbReference type="EMBL" id="APW58639.1"/>
    </source>
</evidence>
<evidence type="ECO:0000313" key="3">
    <source>
        <dbReference type="Proteomes" id="UP000186309"/>
    </source>
</evidence>
<dbReference type="EMBL" id="CP019082">
    <property type="protein sequence ID" value="APW58639.1"/>
    <property type="molecule type" value="Genomic_DNA"/>
</dbReference>
<sequence>MATENANQTQNEGFFAAAAATIRAAQQAVNDRIEVVTAPLMADGTLAAAFRQGADELYEALKPFPQSIQVHEPGTLLNPTQGEIAADRRPDPPTLSEIAASRPSASTELDSGKQNELQNQKEMGMSM</sequence>